<evidence type="ECO:0000256" key="1">
    <source>
        <dbReference type="ARBA" id="ARBA00007626"/>
    </source>
</evidence>
<dbReference type="NCBIfam" id="TIGR00756">
    <property type="entry name" value="PPR"/>
    <property type="match status" value="4"/>
</dbReference>
<feature type="repeat" description="PPR" evidence="3">
    <location>
        <begin position="114"/>
        <end position="149"/>
    </location>
</feature>
<feature type="repeat" description="PPR" evidence="3">
    <location>
        <begin position="262"/>
        <end position="296"/>
    </location>
</feature>
<dbReference type="Proteomes" id="UP000288805">
    <property type="component" value="Unassembled WGS sequence"/>
</dbReference>
<dbReference type="AlphaFoldDB" id="A0A438KKK0"/>
<evidence type="ECO:0000313" key="4">
    <source>
        <dbReference type="EMBL" id="RVX21721.1"/>
    </source>
</evidence>
<evidence type="ECO:0000256" key="3">
    <source>
        <dbReference type="PROSITE-ProRule" id="PRU00708"/>
    </source>
</evidence>
<dbReference type="Gene3D" id="1.25.40.10">
    <property type="entry name" value="Tetratricopeptide repeat domain"/>
    <property type="match status" value="3"/>
</dbReference>
<dbReference type="InterPro" id="IPR050667">
    <property type="entry name" value="PPR-containing_protein"/>
</dbReference>
<evidence type="ECO:0000256" key="2">
    <source>
        <dbReference type="ARBA" id="ARBA00022737"/>
    </source>
</evidence>
<feature type="repeat" description="PPR" evidence="3">
    <location>
        <begin position="359"/>
        <end position="393"/>
    </location>
</feature>
<accession>A0A438KKK0</accession>
<comment type="similarity">
    <text evidence="1">Belongs to the PPR family. P subfamily.</text>
</comment>
<keyword evidence="2" id="KW-0677">Repeat</keyword>
<dbReference type="PROSITE" id="PS51375">
    <property type="entry name" value="PPR"/>
    <property type="match status" value="5"/>
</dbReference>
<proteinExistence type="inferred from homology"/>
<comment type="caution">
    <text evidence="4">The sequence shown here is derived from an EMBL/GenBank/DDBJ whole genome shotgun (WGS) entry which is preliminary data.</text>
</comment>
<organism evidence="4 5">
    <name type="scientific">Vitis vinifera</name>
    <name type="common">Grape</name>
    <dbReference type="NCBI Taxonomy" id="29760"/>
    <lineage>
        <taxon>Eukaryota</taxon>
        <taxon>Viridiplantae</taxon>
        <taxon>Streptophyta</taxon>
        <taxon>Embryophyta</taxon>
        <taxon>Tracheophyta</taxon>
        <taxon>Spermatophyta</taxon>
        <taxon>Magnoliopsida</taxon>
        <taxon>eudicotyledons</taxon>
        <taxon>Gunneridae</taxon>
        <taxon>Pentapetalae</taxon>
        <taxon>rosids</taxon>
        <taxon>Vitales</taxon>
        <taxon>Vitaceae</taxon>
        <taxon>Viteae</taxon>
        <taxon>Vitis</taxon>
    </lineage>
</organism>
<reference evidence="4 5" key="1">
    <citation type="journal article" date="2018" name="PLoS Genet.">
        <title>Population sequencing reveals clonal diversity and ancestral inbreeding in the grapevine cultivar Chardonnay.</title>
        <authorList>
            <person name="Roach M.J."/>
            <person name="Johnson D.L."/>
            <person name="Bohlmann J."/>
            <person name="van Vuuren H.J."/>
            <person name="Jones S.J."/>
            <person name="Pretorius I.S."/>
            <person name="Schmidt S.A."/>
            <person name="Borneman A.R."/>
        </authorList>
    </citation>
    <scope>NUCLEOTIDE SEQUENCE [LARGE SCALE GENOMIC DNA]</scope>
    <source>
        <strain evidence="5">cv. Chardonnay</strain>
        <tissue evidence="4">Leaf</tissue>
    </source>
</reference>
<dbReference type="InterPro" id="IPR002885">
    <property type="entry name" value="PPR_rpt"/>
</dbReference>
<dbReference type="PANTHER" id="PTHR47939:SF4">
    <property type="entry name" value="PENTACOTRIPEPTIDE-REPEAT REGION OF PRORP DOMAIN-CONTAINING PROTEIN"/>
    <property type="match status" value="1"/>
</dbReference>
<dbReference type="PANTHER" id="PTHR47939">
    <property type="entry name" value="MEMBRANE-ASSOCIATED SALT-INDUCIBLE PROTEIN-LIKE"/>
    <property type="match status" value="1"/>
</dbReference>
<dbReference type="Pfam" id="PF01535">
    <property type="entry name" value="PPR"/>
    <property type="match status" value="1"/>
</dbReference>
<sequence>MARPSSSSSVISFLRQNPNSRIRNLGVVSGNQYGDVEGAHQHTQQQQHLEEIVKRVSDITRTRPRWEQTLLSDFPSFNFLDPTFLSHFVEHQKNALISLRFFHWLSSQSGVSPDSSSCNVLFDALVEAGGLVEEAISVFGQLKGIGVCASIATWNSVLRGSVRAGRIDFVWELILDGHNLLRRVLEDGVVPRNAAFNKLISGFCKDKAYGRVSDLLHSMIARNRAPDIFTYQEVVNGLCKGGKGPEGFRVFKDLKDRGYAPDRVMYTTMIHGLCRMKWLGDARKLWFEMIQKGFLPNEYTYNAMIHGYFKIGNLEEAWKMYREMCDKGYGEKTGILQGRKIVEGANLLYELLDQGIQPSAASYAPLIDKLCQEGDMQNAKILWDDMQNRGMEPAVCTHDFMITGFCKQGCAMEGWNG</sequence>
<evidence type="ECO:0000313" key="5">
    <source>
        <dbReference type="Proteomes" id="UP000288805"/>
    </source>
</evidence>
<dbReference type="InterPro" id="IPR011990">
    <property type="entry name" value="TPR-like_helical_dom_sf"/>
</dbReference>
<dbReference type="Pfam" id="PF13041">
    <property type="entry name" value="PPR_2"/>
    <property type="match status" value="3"/>
</dbReference>
<name>A0A438KKK0_VITVI</name>
<feature type="repeat" description="PPR" evidence="3">
    <location>
        <begin position="297"/>
        <end position="331"/>
    </location>
</feature>
<feature type="repeat" description="PPR" evidence="3">
    <location>
        <begin position="227"/>
        <end position="261"/>
    </location>
</feature>
<gene>
    <name evidence="4" type="primary">VvCHDp000086_2</name>
    <name evidence="4" type="ORF">CK203_001397</name>
</gene>
<dbReference type="EMBL" id="QGNW01000004">
    <property type="protein sequence ID" value="RVX21721.1"/>
    <property type="molecule type" value="Genomic_DNA"/>
</dbReference>
<protein>
    <submittedName>
        <fullName evidence="4">Pentatricopeptide repeat-containing protein</fullName>
    </submittedName>
</protein>